<organism evidence="5 6">
    <name type="scientific">Crenobacter luteus</name>
    <dbReference type="NCBI Taxonomy" id="1452487"/>
    <lineage>
        <taxon>Bacteria</taxon>
        <taxon>Pseudomonadati</taxon>
        <taxon>Pseudomonadota</taxon>
        <taxon>Betaproteobacteria</taxon>
        <taxon>Neisseriales</taxon>
        <taxon>Neisseriaceae</taxon>
        <taxon>Crenobacter</taxon>
    </lineage>
</organism>
<dbReference type="InterPro" id="IPR013123">
    <property type="entry name" value="SpoU_subst-bd"/>
</dbReference>
<dbReference type="RefSeq" id="WP_066609473.1">
    <property type="nucleotide sequence ID" value="NZ_LQQU01000003.1"/>
</dbReference>
<dbReference type="SUPFAM" id="SSF75217">
    <property type="entry name" value="alpha/beta knot"/>
    <property type="match status" value="1"/>
</dbReference>
<dbReference type="InterPro" id="IPR029026">
    <property type="entry name" value="tRNA_m1G_MTases_N"/>
</dbReference>
<dbReference type="InterPro" id="IPR053888">
    <property type="entry name" value="MRM3-like_sub_bind"/>
</dbReference>
<dbReference type="GO" id="GO:0006396">
    <property type="term" value="P:RNA processing"/>
    <property type="evidence" value="ECO:0007669"/>
    <property type="project" value="InterPro"/>
</dbReference>
<comment type="caution">
    <text evidence="5">The sequence shown here is derived from an EMBL/GenBank/DDBJ whole genome shotgun (WGS) entry which is preliminary data.</text>
</comment>
<dbReference type="Pfam" id="PF22435">
    <property type="entry name" value="MRM3-like_sub_bind"/>
    <property type="match status" value="1"/>
</dbReference>
<feature type="domain" description="RNA 2-O ribose methyltransferase substrate binding" evidence="4">
    <location>
        <begin position="38"/>
        <end position="111"/>
    </location>
</feature>
<dbReference type="InterPro" id="IPR029028">
    <property type="entry name" value="Alpha/beta_knot_MTases"/>
</dbReference>
<dbReference type="CDD" id="cd18095">
    <property type="entry name" value="SpoU-like_rRNA-MTase"/>
    <property type="match status" value="1"/>
</dbReference>
<evidence type="ECO:0000256" key="1">
    <source>
        <dbReference type="ARBA" id="ARBA00007228"/>
    </source>
</evidence>
<dbReference type="GO" id="GO:0003723">
    <property type="term" value="F:RNA binding"/>
    <property type="evidence" value="ECO:0007669"/>
    <property type="project" value="InterPro"/>
</dbReference>
<dbReference type="AlphaFoldDB" id="A0A161SER9"/>
<keyword evidence="2" id="KW-0489">Methyltransferase</keyword>
<proteinExistence type="inferred from homology"/>
<dbReference type="InterPro" id="IPR001537">
    <property type="entry name" value="SpoU_MeTrfase"/>
</dbReference>
<evidence type="ECO:0000259" key="4">
    <source>
        <dbReference type="SMART" id="SM00967"/>
    </source>
</evidence>
<dbReference type="PANTHER" id="PTHR43191:SF2">
    <property type="entry name" value="RRNA METHYLTRANSFERASE 3, MITOCHONDRIAL"/>
    <property type="match status" value="1"/>
</dbReference>
<dbReference type="Proteomes" id="UP000076625">
    <property type="component" value="Unassembled WGS sequence"/>
</dbReference>
<dbReference type="SMART" id="SM00967">
    <property type="entry name" value="SpoU_sub_bind"/>
    <property type="match status" value="1"/>
</dbReference>
<evidence type="ECO:0000313" key="6">
    <source>
        <dbReference type="Proteomes" id="UP000076625"/>
    </source>
</evidence>
<gene>
    <name evidence="5" type="ORF">AVW16_04510</name>
</gene>
<name>A0A161SER9_9NEIS</name>
<evidence type="ECO:0000256" key="2">
    <source>
        <dbReference type="ARBA" id="ARBA00022603"/>
    </source>
</evidence>
<dbReference type="GO" id="GO:0005737">
    <property type="term" value="C:cytoplasm"/>
    <property type="evidence" value="ECO:0007669"/>
    <property type="project" value="UniProtKB-ARBA"/>
</dbReference>
<dbReference type="GO" id="GO:0008173">
    <property type="term" value="F:RNA methyltransferase activity"/>
    <property type="evidence" value="ECO:0007669"/>
    <property type="project" value="InterPro"/>
</dbReference>
<protein>
    <submittedName>
        <fullName evidence="5">Transposase</fullName>
    </submittedName>
</protein>
<keyword evidence="3" id="KW-0808">Transferase</keyword>
<dbReference type="PANTHER" id="PTHR43191">
    <property type="entry name" value="RRNA METHYLTRANSFERASE 3"/>
    <property type="match status" value="1"/>
</dbReference>
<sequence length="266" mass="27869">MPDFDRLKLITSAHNDTIKQLSRLTDSARERRRAGLMLLEGLHLIEAALEAGHKPAAVYVNPAAGQHLELRALLSRLDCPGYLIAEGALSRVTSLASAPEILAVLPRPVPNWTRQPDCVVLLEDLQDPGNLGTILRCAAAAGAGAVYLSKGCVDVFSPKVLRAGMGAHFALDIHEEADLAAVLDAFAGTRVVTALDGAVSLYAVDLSGPTAFVFGNEGAGVSPALQALAPARVKIPMPGAAESLNVAMAATVCLFERVRQREAPGA</sequence>
<evidence type="ECO:0000313" key="5">
    <source>
        <dbReference type="EMBL" id="KZE35053.1"/>
    </source>
</evidence>
<comment type="similarity">
    <text evidence="1">Belongs to the class IV-like SAM-binding methyltransferase superfamily. RNA methyltransferase TrmH family.</text>
</comment>
<dbReference type="STRING" id="1452487.AVW16_04510"/>
<dbReference type="GO" id="GO:0032259">
    <property type="term" value="P:methylation"/>
    <property type="evidence" value="ECO:0007669"/>
    <property type="project" value="UniProtKB-KW"/>
</dbReference>
<dbReference type="InterPro" id="IPR051259">
    <property type="entry name" value="rRNA_Methyltransferase"/>
</dbReference>
<dbReference type="SUPFAM" id="SSF55315">
    <property type="entry name" value="L30e-like"/>
    <property type="match status" value="1"/>
</dbReference>
<dbReference type="Gene3D" id="3.30.1330.30">
    <property type="match status" value="1"/>
</dbReference>
<reference evidence="6" key="1">
    <citation type="submission" date="2016-01" db="EMBL/GenBank/DDBJ databases">
        <title>Draft genome of Chromobacterium sp. F49.</title>
        <authorList>
            <person name="Hong K.W."/>
        </authorList>
    </citation>
    <scope>NUCLEOTIDE SEQUENCE [LARGE SCALE GENOMIC DNA]</scope>
    <source>
        <strain evidence="6">CN10</strain>
    </source>
</reference>
<dbReference type="Gene3D" id="3.40.1280.10">
    <property type="match status" value="1"/>
</dbReference>
<evidence type="ECO:0000256" key="3">
    <source>
        <dbReference type="ARBA" id="ARBA00022679"/>
    </source>
</evidence>
<dbReference type="Pfam" id="PF00588">
    <property type="entry name" value="SpoU_methylase"/>
    <property type="match status" value="1"/>
</dbReference>
<accession>A0A161SER9</accession>
<keyword evidence="6" id="KW-1185">Reference proteome</keyword>
<dbReference type="EMBL" id="LQQU01000003">
    <property type="protein sequence ID" value="KZE35053.1"/>
    <property type="molecule type" value="Genomic_DNA"/>
</dbReference>
<dbReference type="OrthoDB" id="9794400at2"/>
<dbReference type="InterPro" id="IPR029064">
    <property type="entry name" value="Ribosomal_eL30-like_sf"/>
</dbReference>